<evidence type="ECO:0000313" key="1">
    <source>
        <dbReference type="EMBL" id="CAG8849292.1"/>
    </source>
</evidence>
<comment type="caution">
    <text evidence="1">The sequence shown here is derived from an EMBL/GenBank/DDBJ whole genome shotgun (WGS) entry which is preliminary data.</text>
</comment>
<gene>
    <name evidence="1" type="ORF">GMARGA_LOCUS39638</name>
</gene>
<dbReference type="EMBL" id="CAJVQB010095587">
    <property type="protein sequence ID" value="CAG8849292.1"/>
    <property type="molecule type" value="Genomic_DNA"/>
</dbReference>
<sequence length="45" mass="5246">YECTFVKAEIKRRELKEKGLEKGLDSKFQHIFVAIIPSLDPFSFS</sequence>
<name>A0ABN7X6J1_GIGMA</name>
<dbReference type="Proteomes" id="UP000789901">
    <property type="component" value="Unassembled WGS sequence"/>
</dbReference>
<feature type="non-terminal residue" evidence="1">
    <location>
        <position position="45"/>
    </location>
</feature>
<feature type="non-terminal residue" evidence="1">
    <location>
        <position position="1"/>
    </location>
</feature>
<accession>A0ABN7X6J1</accession>
<protein>
    <submittedName>
        <fullName evidence="1">20318_t:CDS:1</fullName>
    </submittedName>
</protein>
<proteinExistence type="predicted"/>
<keyword evidence="2" id="KW-1185">Reference proteome</keyword>
<reference evidence="1 2" key="1">
    <citation type="submission" date="2021-06" db="EMBL/GenBank/DDBJ databases">
        <authorList>
            <person name="Kallberg Y."/>
            <person name="Tangrot J."/>
            <person name="Rosling A."/>
        </authorList>
    </citation>
    <scope>NUCLEOTIDE SEQUENCE [LARGE SCALE GENOMIC DNA]</scope>
    <source>
        <strain evidence="1 2">120-4 pot B 10/14</strain>
    </source>
</reference>
<organism evidence="1 2">
    <name type="scientific">Gigaspora margarita</name>
    <dbReference type="NCBI Taxonomy" id="4874"/>
    <lineage>
        <taxon>Eukaryota</taxon>
        <taxon>Fungi</taxon>
        <taxon>Fungi incertae sedis</taxon>
        <taxon>Mucoromycota</taxon>
        <taxon>Glomeromycotina</taxon>
        <taxon>Glomeromycetes</taxon>
        <taxon>Diversisporales</taxon>
        <taxon>Gigasporaceae</taxon>
        <taxon>Gigaspora</taxon>
    </lineage>
</organism>
<evidence type="ECO:0000313" key="2">
    <source>
        <dbReference type="Proteomes" id="UP000789901"/>
    </source>
</evidence>